<protein>
    <recommendedName>
        <fullName evidence="3">HPr kinase/phosphorylase C-terminal domain-containing protein</fullName>
    </recommendedName>
</protein>
<gene>
    <name evidence="1" type="ORF">A3F84_10825</name>
</gene>
<dbReference type="Proteomes" id="UP000178606">
    <property type="component" value="Unassembled WGS sequence"/>
</dbReference>
<evidence type="ECO:0008006" key="3">
    <source>
        <dbReference type="Google" id="ProtNLM"/>
    </source>
</evidence>
<evidence type="ECO:0000313" key="2">
    <source>
        <dbReference type="Proteomes" id="UP000178606"/>
    </source>
</evidence>
<dbReference type="EMBL" id="MFKF01000023">
    <property type="protein sequence ID" value="OGG56875.1"/>
    <property type="molecule type" value="Genomic_DNA"/>
</dbReference>
<name>A0A1F6D674_HANXR</name>
<dbReference type="Gene3D" id="3.40.50.300">
    <property type="entry name" value="P-loop containing nucleotide triphosphate hydrolases"/>
    <property type="match status" value="1"/>
</dbReference>
<organism evidence="1 2">
    <name type="scientific">Handelsmanbacteria sp. (strain RIFCSPLOWO2_12_FULL_64_10)</name>
    <dbReference type="NCBI Taxonomy" id="1817868"/>
    <lineage>
        <taxon>Bacteria</taxon>
        <taxon>Candidatus Handelsmaniibacteriota</taxon>
    </lineage>
</organism>
<sequence>MPDRFLCLRIADVSFSLDLDGVRLDRRLGHYAAFFTDGPAADIRLNVAEGEGPSPRASTPAFEMPGHWRLYREEGRRVLEVFDPMTGRPNRTAEMEGDLSEGVVTLGPEGRLNARGLPVWGRPRRRTLATILDPLLRILLIERVGRADGLMLHAAAFDVGGVGLVFAGASGAGKSTLSRLFAEHCPDATVLGDEHIVLRQQGGGWTVHGTPWPGSGFAVSPRGVPLGRVYLIHHDRRNRAYRQPTSANFSDLLAQTFLPRWDGDALCATLCRLGALAGDDTRKLGFVNTPEVVDYLIRREA</sequence>
<accession>A0A1F6D674</accession>
<dbReference type="SUPFAM" id="SSF53795">
    <property type="entry name" value="PEP carboxykinase-like"/>
    <property type="match status" value="1"/>
</dbReference>
<reference evidence="1 2" key="1">
    <citation type="journal article" date="2016" name="Nat. Commun.">
        <title>Thousands of microbial genomes shed light on interconnected biogeochemical processes in an aquifer system.</title>
        <authorList>
            <person name="Anantharaman K."/>
            <person name="Brown C.T."/>
            <person name="Hug L.A."/>
            <person name="Sharon I."/>
            <person name="Castelle C.J."/>
            <person name="Probst A.J."/>
            <person name="Thomas B.C."/>
            <person name="Singh A."/>
            <person name="Wilkins M.J."/>
            <person name="Karaoz U."/>
            <person name="Brodie E.L."/>
            <person name="Williams K.H."/>
            <person name="Hubbard S.S."/>
            <person name="Banfield J.F."/>
        </authorList>
    </citation>
    <scope>NUCLEOTIDE SEQUENCE [LARGE SCALE GENOMIC DNA]</scope>
    <source>
        <strain evidence="2">RIFCSPLOWO2_12_FULL_64_10</strain>
    </source>
</reference>
<dbReference type="InterPro" id="IPR027417">
    <property type="entry name" value="P-loop_NTPase"/>
</dbReference>
<proteinExistence type="predicted"/>
<evidence type="ECO:0000313" key="1">
    <source>
        <dbReference type="EMBL" id="OGG56875.1"/>
    </source>
</evidence>
<dbReference type="AlphaFoldDB" id="A0A1F6D674"/>
<comment type="caution">
    <text evidence="1">The sequence shown here is derived from an EMBL/GenBank/DDBJ whole genome shotgun (WGS) entry which is preliminary data.</text>
</comment>